<evidence type="ECO:0000256" key="9">
    <source>
        <dbReference type="SAM" id="Phobius"/>
    </source>
</evidence>
<keyword evidence="3" id="KW-1003">Cell membrane</keyword>
<feature type="compositionally biased region" description="Basic and acidic residues" evidence="8">
    <location>
        <begin position="269"/>
        <end position="295"/>
    </location>
</feature>
<protein>
    <submittedName>
        <fullName evidence="11">Redoxin family protein</fullName>
    </submittedName>
</protein>
<evidence type="ECO:0000313" key="12">
    <source>
        <dbReference type="Proteomes" id="UP000623269"/>
    </source>
</evidence>
<feature type="transmembrane region" description="Helical" evidence="9">
    <location>
        <begin position="179"/>
        <end position="201"/>
    </location>
</feature>
<feature type="domain" description="Thioredoxin" evidence="10">
    <location>
        <begin position="307"/>
        <end position="457"/>
    </location>
</feature>
<dbReference type="PROSITE" id="PS51352">
    <property type="entry name" value="THIOREDOXIN_2"/>
    <property type="match status" value="1"/>
</dbReference>
<comment type="subcellular location">
    <subcellularLocation>
        <location evidence="1">Cell membrane</location>
        <topology evidence="1">Multi-pass membrane protein</topology>
    </subcellularLocation>
</comment>
<comment type="caution">
    <text evidence="11">The sequence shown here is derived from an EMBL/GenBank/DDBJ whole genome shotgun (WGS) entry which is preliminary data.</text>
</comment>
<name>A0A8J7KT07_9FIRM</name>
<dbReference type="InterPro" id="IPR017937">
    <property type="entry name" value="Thioredoxin_CS"/>
</dbReference>
<accession>A0A8J7KT07</accession>
<dbReference type="AlphaFoldDB" id="A0A8J7KT07"/>
<feature type="transmembrane region" description="Helical" evidence="9">
    <location>
        <begin position="60"/>
        <end position="89"/>
    </location>
</feature>
<dbReference type="Pfam" id="PF02683">
    <property type="entry name" value="DsbD_TM"/>
    <property type="match status" value="1"/>
</dbReference>
<dbReference type="Proteomes" id="UP000623269">
    <property type="component" value="Unassembled WGS sequence"/>
</dbReference>
<dbReference type="InterPro" id="IPR003834">
    <property type="entry name" value="Cyt_c_assmbl_TM_dom"/>
</dbReference>
<dbReference type="InterPro" id="IPR036249">
    <property type="entry name" value="Thioredoxin-like_sf"/>
</dbReference>
<evidence type="ECO:0000256" key="7">
    <source>
        <dbReference type="ARBA" id="ARBA00023136"/>
    </source>
</evidence>
<evidence type="ECO:0000256" key="5">
    <source>
        <dbReference type="ARBA" id="ARBA00022748"/>
    </source>
</evidence>
<keyword evidence="7 9" id="KW-0472">Membrane</keyword>
<keyword evidence="12" id="KW-1185">Reference proteome</keyword>
<dbReference type="PANTHER" id="PTHR31272">
    <property type="entry name" value="CYTOCHROME C-TYPE BIOGENESIS PROTEIN HI_1454-RELATED"/>
    <property type="match status" value="1"/>
</dbReference>
<evidence type="ECO:0000256" key="8">
    <source>
        <dbReference type="SAM" id="MobiDB-lite"/>
    </source>
</evidence>
<dbReference type="PROSITE" id="PS00194">
    <property type="entry name" value="THIOREDOXIN_1"/>
    <property type="match status" value="1"/>
</dbReference>
<feature type="transmembrane region" description="Helical" evidence="9">
    <location>
        <begin position="95"/>
        <end position="117"/>
    </location>
</feature>
<dbReference type="InterPro" id="IPR051790">
    <property type="entry name" value="Cytochrome_c-biogenesis_DsbD"/>
</dbReference>
<feature type="transmembrane region" description="Helical" evidence="9">
    <location>
        <begin position="213"/>
        <end position="234"/>
    </location>
</feature>
<feature type="transmembrane region" description="Helical" evidence="9">
    <location>
        <begin position="138"/>
        <end position="167"/>
    </location>
</feature>
<evidence type="ECO:0000256" key="1">
    <source>
        <dbReference type="ARBA" id="ARBA00004651"/>
    </source>
</evidence>
<evidence type="ECO:0000256" key="2">
    <source>
        <dbReference type="ARBA" id="ARBA00006143"/>
    </source>
</evidence>
<dbReference type="CDD" id="cd02966">
    <property type="entry name" value="TlpA_like_family"/>
    <property type="match status" value="1"/>
</dbReference>
<dbReference type="InterPro" id="IPR013740">
    <property type="entry name" value="Redoxin"/>
</dbReference>
<dbReference type="GO" id="GO:0016491">
    <property type="term" value="F:oxidoreductase activity"/>
    <property type="evidence" value="ECO:0007669"/>
    <property type="project" value="InterPro"/>
</dbReference>
<dbReference type="Pfam" id="PF08534">
    <property type="entry name" value="Redoxin"/>
    <property type="match status" value="1"/>
</dbReference>
<evidence type="ECO:0000256" key="3">
    <source>
        <dbReference type="ARBA" id="ARBA00022475"/>
    </source>
</evidence>
<reference evidence="11" key="1">
    <citation type="submission" date="2020-12" db="EMBL/GenBank/DDBJ databases">
        <title>M. sibirica DSM 26468T genome.</title>
        <authorList>
            <person name="Thieme N."/>
            <person name="Rettenmaier R."/>
            <person name="Zverlov V."/>
            <person name="Liebl W."/>
        </authorList>
    </citation>
    <scope>NUCLEOTIDE SEQUENCE</scope>
    <source>
        <strain evidence="11">DSM 26468</strain>
    </source>
</reference>
<evidence type="ECO:0000256" key="4">
    <source>
        <dbReference type="ARBA" id="ARBA00022692"/>
    </source>
</evidence>
<gene>
    <name evidence="11" type="ORF">I5677_08115</name>
</gene>
<feature type="transmembrane region" description="Helical" evidence="9">
    <location>
        <begin position="12"/>
        <end position="39"/>
    </location>
</feature>
<dbReference type="GO" id="GO:0005886">
    <property type="term" value="C:plasma membrane"/>
    <property type="evidence" value="ECO:0007669"/>
    <property type="project" value="UniProtKB-SubCell"/>
</dbReference>
<dbReference type="RefSeq" id="WP_197661067.1">
    <property type="nucleotide sequence ID" value="NZ_JAEAGR010000006.1"/>
</dbReference>
<dbReference type="GO" id="GO:0017004">
    <property type="term" value="P:cytochrome complex assembly"/>
    <property type="evidence" value="ECO:0007669"/>
    <property type="project" value="UniProtKB-KW"/>
</dbReference>
<feature type="region of interest" description="Disordered" evidence="8">
    <location>
        <begin position="260"/>
        <end position="312"/>
    </location>
</feature>
<keyword evidence="6 9" id="KW-1133">Transmembrane helix</keyword>
<evidence type="ECO:0000256" key="6">
    <source>
        <dbReference type="ARBA" id="ARBA00022989"/>
    </source>
</evidence>
<evidence type="ECO:0000313" key="11">
    <source>
        <dbReference type="EMBL" id="MBH1940851.1"/>
    </source>
</evidence>
<keyword evidence="5" id="KW-0201">Cytochrome c-type biogenesis</keyword>
<dbReference type="InterPro" id="IPR013766">
    <property type="entry name" value="Thioredoxin_domain"/>
</dbReference>
<comment type="similarity">
    <text evidence="2">Belongs to the DsbD family.</text>
</comment>
<keyword evidence="4 9" id="KW-0812">Transmembrane</keyword>
<dbReference type="SUPFAM" id="SSF52833">
    <property type="entry name" value="Thioredoxin-like"/>
    <property type="match status" value="1"/>
</dbReference>
<sequence length="460" mass="51983">MFETIISANNINFIIIFFGGVLSFFSPCVVPLIPIYMSYLAGNAKQTGEDGSIYYKRSKVFFHTVFFVLGISFAFFVLGMSFTALGSFFKSNQILFTRIGGILIIMMGLIQLGFLEFKFLQRDRKLPINFKNIKMNPIAAFLMGFTFSFAWTPCVGPALSSVLILAAGAQSSLLGNFLVLIYTLGFIIPFLLLGLFTTQVLNFLKKRQNILKYTVKVGGLLLILIGIMTFTGWMNGISRYLNSFAPPIATEEMTKEPDDIISENEEDETTKPKDTLLKEENTKPKETLSEEKNDNNTDGEDENTQQNSSKTPAFDFTLVDQYGNEHTLSDYKGKVVFLNFWATWCPPCKKEMPDIEELYNKYNKNQDDVIILGVANPASDEYPNNSDVSKKQITEFLEENEYTFPTVFDETGDLLRSYFISAFPTTFMIDKEGNIFGYVPGMLSKDMMINIIDQTLEATE</sequence>
<dbReference type="PANTHER" id="PTHR31272:SF4">
    <property type="entry name" value="CYTOCHROME C-TYPE BIOGENESIS PROTEIN HI_1454-RELATED"/>
    <property type="match status" value="1"/>
</dbReference>
<organism evidence="11 12">
    <name type="scientific">Mobilitalea sibirica</name>
    <dbReference type="NCBI Taxonomy" id="1462919"/>
    <lineage>
        <taxon>Bacteria</taxon>
        <taxon>Bacillati</taxon>
        <taxon>Bacillota</taxon>
        <taxon>Clostridia</taxon>
        <taxon>Lachnospirales</taxon>
        <taxon>Lachnospiraceae</taxon>
        <taxon>Mobilitalea</taxon>
    </lineage>
</organism>
<proteinExistence type="inferred from homology"/>
<evidence type="ECO:0000259" key="10">
    <source>
        <dbReference type="PROSITE" id="PS51352"/>
    </source>
</evidence>
<dbReference type="EMBL" id="JAEAGR010000006">
    <property type="protein sequence ID" value="MBH1940851.1"/>
    <property type="molecule type" value="Genomic_DNA"/>
</dbReference>
<dbReference type="Gene3D" id="3.40.30.10">
    <property type="entry name" value="Glutaredoxin"/>
    <property type="match status" value="1"/>
</dbReference>